<dbReference type="VEuPathDB" id="CryptoDB:Cvel_22429"/>
<sequence>MAIHGWGDNCDTFCMGKDFLSATETGDFPGGVQTYADGEAESRGQLLICPCGLSGGKLGRTAWNAGVCCQRQSVNDFDYFSVLLNALADAAEGEAEPSCPSSSTRPFSLPVHPELQAQSRTEEQERVNQLIETAKDGEADKEGLVLQGDLQTKSPLCGEKDGGPRPLPFRRVFGAGFSNGGFMVKALECLWPDLFDATTAVSAVTVLRPGGTSGISQCDQLHEARKSALAEGATAWRRAKSVKGMALTGTSTLEVHGTFDPLVPVFG</sequence>
<accession>A0A0G4GLJ0</accession>
<dbReference type="Gene3D" id="3.40.50.1820">
    <property type="entry name" value="alpha/beta hydrolase"/>
    <property type="match status" value="1"/>
</dbReference>
<proteinExistence type="predicted"/>
<name>A0A0G4GLJ0_9ALVE</name>
<dbReference type="InterPro" id="IPR029058">
    <property type="entry name" value="AB_hydrolase_fold"/>
</dbReference>
<dbReference type="SUPFAM" id="SSF53474">
    <property type="entry name" value="alpha/beta-Hydrolases"/>
    <property type="match status" value="1"/>
</dbReference>
<dbReference type="AlphaFoldDB" id="A0A0G4GLJ0"/>
<dbReference type="EMBL" id="CDMZ01001330">
    <property type="protein sequence ID" value="CEM30982.1"/>
    <property type="molecule type" value="Genomic_DNA"/>
</dbReference>
<gene>
    <name evidence="1" type="ORF">Cvel_22429</name>
</gene>
<protein>
    <submittedName>
        <fullName evidence="1">Uncharacterized protein</fullName>
    </submittedName>
</protein>
<evidence type="ECO:0000313" key="1">
    <source>
        <dbReference type="EMBL" id="CEM30982.1"/>
    </source>
</evidence>
<organism evidence="1">
    <name type="scientific">Chromera velia CCMP2878</name>
    <dbReference type="NCBI Taxonomy" id="1169474"/>
    <lineage>
        <taxon>Eukaryota</taxon>
        <taxon>Sar</taxon>
        <taxon>Alveolata</taxon>
        <taxon>Colpodellida</taxon>
        <taxon>Chromeraceae</taxon>
        <taxon>Chromera</taxon>
    </lineage>
</organism>
<dbReference type="PhylomeDB" id="A0A0G4GLJ0"/>
<reference evidence="1" key="1">
    <citation type="submission" date="2014-11" db="EMBL/GenBank/DDBJ databases">
        <authorList>
            <person name="Otto D Thomas"/>
            <person name="Naeem Raeece"/>
        </authorList>
    </citation>
    <scope>NUCLEOTIDE SEQUENCE</scope>
</reference>